<dbReference type="RefSeq" id="WP_049699441.1">
    <property type="nucleotide sequence ID" value="NZ_JAQDQF010000004.1"/>
</dbReference>
<dbReference type="PANTHER" id="PTHR30055:SF226">
    <property type="entry name" value="HTH-TYPE TRANSCRIPTIONAL REGULATOR PKSA"/>
    <property type="match status" value="1"/>
</dbReference>
<dbReference type="InterPro" id="IPR036271">
    <property type="entry name" value="Tet_transcr_reg_TetR-rel_C_sf"/>
</dbReference>
<keyword evidence="3 5" id="KW-0238">DNA-binding</keyword>
<feature type="region of interest" description="Disordered" evidence="6">
    <location>
        <begin position="1"/>
        <end position="30"/>
    </location>
</feature>
<evidence type="ECO:0000256" key="5">
    <source>
        <dbReference type="PROSITE-ProRule" id="PRU00335"/>
    </source>
</evidence>
<evidence type="ECO:0000313" key="8">
    <source>
        <dbReference type="EMBL" id="KNA91266.1"/>
    </source>
</evidence>
<dbReference type="InterPro" id="IPR039538">
    <property type="entry name" value="BetI_C"/>
</dbReference>
<dbReference type="Pfam" id="PF13977">
    <property type="entry name" value="TetR_C_6"/>
    <property type="match status" value="1"/>
</dbReference>
<protein>
    <submittedName>
        <fullName evidence="8">TetR family transcriptional regulator</fullName>
    </submittedName>
</protein>
<dbReference type="PRINTS" id="PR00455">
    <property type="entry name" value="HTHTETR"/>
</dbReference>
<reference evidence="8 9" key="1">
    <citation type="submission" date="2015-05" db="EMBL/GenBank/DDBJ databases">
        <title>Draft genome sequence of the bacterium Gordonia jacobaea a new member of the Gordonia genus.</title>
        <authorList>
            <person name="Jimenez-Galisteo G."/>
            <person name="Dominguez A."/>
            <person name="Munoz E."/>
            <person name="Vinas M."/>
        </authorList>
    </citation>
    <scope>NUCLEOTIDE SEQUENCE [LARGE SCALE GENOMIC DNA]</scope>
    <source>
        <strain evidence="9">mv1</strain>
    </source>
</reference>
<evidence type="ECO:0000259" key="7">
    <source>
        <dbReference type="PROSITE" id="PS50977"/>
    </source>
</evidence>
<dbReference type="SUPFAM" id="SSF46689">
    <property type="entry name" value="Homeodomain-like"/>
    <property type="match status" value="1"/>
</dbReference>
<name>A0ABR5ICE8_9ACTN</name>
<evidence type="ECO:0000256" key="4">
    <source>
        <dbReference type="ARBA" id="ARBA00023163"/>
    </source>
</evidence>
<proteinExistence type="predicted"/>
<sequence length="222" mass="24080">MTAESSSSTSPGAGADVEPQPKRRPSRANVQADIRAAAREVFLERGYANASLEMIAGRAGYSKGAVYSNFASKGALFMDLTSSVFTERATAFTAPALVPTSESADPETDMRFLALMILKQIRDTYRTNVVFAEFRSEVDRDPQLLEDYTAARAQLAESLARNIEEVVAARHLRLRVPPLDAAVLVLALINGLSLEYVGREGEHVLSVDTMTGVLLSLVTRAE</sequence>
<evidence type="ECO:0000256" key="2">
    <source>
        <dbReference type="ARBA" id="ARBA00023015"/>
    </source>
</evidence>
<dbReference type="SUPFAM" id="SSF48498">
    <property type="entry name" value="Tetracyclin repressor-like, C-terminal domain"/>
    <property type="match status" value="1"/>
</dbReference>
<dbReference type="Pfam" id="PF00440">
    <property type="entry name" value="TetR_N"/>
    <property type="match status" value="1"/>
</dbReference>
<gene>
    <name evidence="8" type="ORF">ABW18_11715</name>
</gene>
<feature type="compositionally biased region" description="Polar residues" evidence="6">
    <location>
        <begin position="1"/>
        <end position="11"/>
    </location>
</feature>
<dbReference type="PANTHER" id="PTHR30055">
    <property type="entry name" value="HTH-TYPE TRANSCRIPTIONAL REGULATOR RUTR"/>
    <property type="match status" value="1"/>
</dbReference>
<dbReference type="InterPro" id="IPR009057">
    <property type="entry name" value="Homeodomain-like_sf"/>
</dbReference>
<evidence type="ECO:0000256" key="6">
    <source>
        <dbReference type="SAM" id="MobiDB-lite"/>
    </source>
</evidence>
<dbReference type="Proteomes" id="UP000037247">
    <property type="component" value="Unassembled WGS sequence"/>
</dbReference>
<feature type="domain" description="HTH tetR-type" evidence="7">
    <location>
        <begin position="28"/>
        <end position="88"/>
    </location>
</feature>
<keyword evidence="4" id="KW-0804">Transcription</keyword>
<evidence type="ECO:0000256" key="3">
    <source>
        <dbReference type="ARBA" id="ARBA00023125"/>
    </source>
</evidence>
<comment type="caution">
    <text evidence="8">The sequence shown here is derived from an EMBL/GenBank/DDBJ whole genome shotgun (WGS) entry which is preliminary data.</text>
</comment>
<organism evidence="8 9">
    <name type="scientific">Gordonia jacobaea</name>
    <dbReference type="NCBI Taxonomy" id="122202"/>
    <lineage>
        <taxon>Bacteria</taxon>
        <taxon>Bacillati</taxon>
        <taxon>Actinomycetota</taxon>
        <taxon>Actinomycetes</taxon>
        <taxon>Mycobacteriales</taxon>
        <taxon>Gordoniaceae</taxon>
        <taxon>Gordonia</taxon>
    </lineage>
</organism>
<evidence type="ECO:0000256" key="1">
    <source>
        <dbReference type="ARBA" id="ARBA00022491"/>
    </source>
</evidence>
<keyword evidence="2" id="KW-0805">Transcription regulation</keyword>
<keyword evidence="1" id="KW-0678">Repressor</keyword>
<dbReference type="Gene3D" id="1.10.357.10">
    <property type="entry name" value="Tetracycline Repressor, domain 2"/>
    <property type="match status" value="1"/>
</dbReference>
<keyword evidence="9" id="KW-1185">Reference proteome</keyword>
<dbReference type="EMBL" id="LDTZ01000017">
    <property type="protein sequence ID" value="KNA91266.1"/>
    <property type="molecule type" value="Genomic_DNA"/>
</dbReference>
<accession>A0ABR5ICE8</accession>
<feature type="DNA-binding region" description="H-T-H motif" evidence="5">
    <location>
        <begin position="51"/>
        <end position="70"/>
    </location>
</feature>
<dbReference type="InterPro" id="IPR001647">
    <property type="entry name" value="HTH_TetR"/>
</dbReference>
<dbReference type="PROSITE" id="PS50977">
    <property type="entry name" value="HTH_TETR_2"/>
    <property type="match status" value="1"/>
</dbReference>
<evidence type="ECO:0000313" key="9">
    <source>
        <dbReference type="Proteomes" id="UP000037247"/>
    </source>
</evidence>
<dbReference type="InterPro" id="IPR050109">
    <property type="entry name" value="HTH-type_TetR-like_transc_reg"/>
</dbReference>